<reference evidence="3 4" key="1">
    <citation type="submission" date="2019-06" db="EMBL/GenBank/DDBJ databases">
        <title>A large-scale integrated study on North Sea by COGITO (Coastal Microbe Genomic &amp; Taxonomic Observatory).</title>
        <authorList>
            <person name="Teeling H."/>
        </authorList>
    </citation>
    <scope>NUCLEOTIDE SEQUENCE [LARGE SCALE GENOMIC DNA]</scope>
    <source>
        <strain evidence="3 4">MAR_2009_79</strain>
    </source>
</reference>
<dbReference type="InterPro" id="IPR003961">
    <property type="entry name" value="FN3_dom"/>
</dbReference>
<gene>
    <name evidence="3" type="ORF">GQ41_3925</name>
</gene>
<dbReference type="Gene3D" id="2.60.40.10">
    <property type="entry name" value="Immunoglobulins"/>
    <property type="match status" value="3"/>
</dbReference>
<keyword evidence="4" id="KW-1185">Reference proteome</keyword>
<feature type="domain" description="Fibronectin type-III" evidence="2">
    <location>
        <begin position="305"/>
        <end position="401"/>
    </location>
</feature>
<dbReference type="PROSITE" id="PS50853">
    <property type="entry name" value="FN3"/>
    <property type="match status" value="1"/>
</dbReference>
<sequence length="686" mass="77740">MRLIIVLLSLLIFNKVACQETAKIQVITRSLEDRILLRWAVDQPYEWQQANTYGFLINRTTITRNGEPVIPMERKTLTSEPLKPRPLEEWETLAKKNQNAAVVAQALYGEYFEVDVPGSARGKIMAINRELEQRFTFALVAVDQSFETAKLAGWALEDLSVKKGESYLYKISVALPENSGIIIKEGAADASPDYYQSLPKPIGLVAAFNDKSVLLNWDFGSLQHIYISYLVERSEDKNNFNQLNGQPLFKADSDHEKSAPSIYYTDSIVNNKKYFYRVRGISSFGETGPPSEIIEGVGSDAVKFTPRIYKKEIPDDNTAILFWEFPEEANEKINGFEIRRSNKPDGLYETVLSDIPPNTRRATFKNLKRINYLTVVAKAKNSTESVSYATIVQPVDSIPPSSPKGLYGVADTTGLITLSWINNIEDDLSGYRIYRSNNPASEFSEVTSEDHKENTFVDTLKLNLNKKVFYKIKAMDQRYNASVFSEVLELELPVLVQPSPPVIKTYQVSNDSVKIAWIPSSSDEVVLHALYRKNLDNLESSWELIGEIEPEKEQLFLDVEEKARGTYGYTITAKTKFGLESNPSDPIQINYSGNYIDSGITKFDGSTNRELRFISLTWKIKNMEVSEYLLYKGIKGENLKLFKTIDGKRTNYSDYELEVNSEYNYGLIAITSSGILSEMQNTKVVY</sequence>
<evidence type="ECO:0000256" key="1">
    <source>
        <dbReference type="SAM" id="SignalP"/>
    </source>
</evidence>
<dbReference type="InterPro" id="IPR036116">
    <property type="entry name" value="FN3_sf"/>
</dbReference>
<evidence type="ECO:0000313" key="4">
    <source>
        <dbReference type="Proteomes" id="UP000315363"/>
    </source>
</evidence>
<comment type="caution">
    <text evidence="3">The sequence shown here is derived from an EMBL/GenBank/DDBJ whole genome shotgun (WGS) entry which is preliminary data.</text>
</comment>
<feature type="signal peptide" evidence="1">
    <location>
        <begin position="1"/>
        <end position="18"/>
    </location>
</feature>
<dbReference type="Proteomes" id="UP000315363">
    <property type="component" value="Unassembled WGS sequence"/>
</dbReference>
<dbReference type="RefSeq" id="WP_142190602.1">
    <property type="nucleotide sequence ID" value="NZ_VHIF01000001.1"/>
</dbReference>
<dbReference type="SUPFAM" id="SSF49265">
    <property type="entry name" value="Fibronectin type III"/>
    <property type="match status" value="3"/>
</dbReference>
<evidence type="ECO:0000259" key="2">
    <source>
        <dbReference type="PROSITE" id="PS50853"/>
    </source>
</evidence>
<evidence type="ECO:0000313" key="3">
    <source>
        <dbReference type="EMBL" id="TQO39253.1"/>
    </source>
</evidence>
<accession>A0ABY3AH91</accession>
<dbReference type="InterPro" id="IPR013783">
    <property type="entry name" value="Ig-like_fold"/>
</dbReference>
<dbReference type="SMART" id="SM00060">
    <property type="entry name" value="FN3"/>
    <property type="match status" value="3"/>
</dbReference>
<organism evidence="3 4">
    <name type="scientific">Arenibacter algicola</name>
    <dbReference type="NCBI Taxonomy" id="616991"/>
    <lineage>
        <taxon>Bacteria</taxon>
        <taxon>Pseudomonadati</taxon>
        <taxon>Bacteroidota</taxon>
        <taxon>Flavobacteriia</taxon>
        <taxon>Flavobacteriales</taxon>
        <taxon>Flavobacteriaceae</taxon>
        <taxon>Arenibacter</taxon>
    </lineage>
</organism>
<dbReference type="EMBL" id="VHIF01000001">
    <property type="protein sequence ID" value="TQO39253.1"/>
    <property type="molecule type" value="Genomic_DNA"/>
</dbReference>
<feature type="chain" id="PRO_5045621264" description="Fibronectin type-III domain-containing protein" evidence="1">
    <location>
        <begin position="19"/>
        <end position="686"/>
    </location>
</feature>
<keyword evidence="1" id="KW-0732">Signal</keyword>
<proteinExistence type="predicted"/>
<protein>
    <recommendedName>
        <fullName evidence="2">Fibronectin type-III domain-containing protein</fullName>
    </recommendedName>
</protein>
<name>A0ABY3AH91_9FLAO</name>